<feature type="domain" description="Chlorhexidine efflux transporter" evidence="2">
    <location>
        <begin position="73"/>
        <end position="135"/>
    </location>
</feature>
<dbReference type="Proteomes" id="UP001150830">
    <property type="component" value="Unassembled WGS sequence"/>
</dbReference>
<feature type="domain" description="Chlorhexidine efflux transporter" evidence="2">
    <location>
        <begin position="8"/>
        <end position="64"/>
    </location>
</feature>
<dbReference type="InterPro" id="IPR058208">
    <property type="entry name" value="PACE"/>
</dbReference>
<feature type="transmembrane region" description="Helical" evidence="1">
    <location>
        <begin position="106"/>
        <end position="125"/>
    </location>
</feature>
<dbReference type="NCBIfam" id="NF033664">
    <property type="entry name" value="PACE_transport"/>
    <property type="match status" value="1"/>
</dbReference>
<evidence type="ECO:0000313" key="3">
    <source>
        <dbReference type="EMBL" id="MCY0965697.1"/>
    </source>
</evidence>
<dbReference type="AlphaFoldDB" id="A0A9X3EDR1"/>
<sequence>MNSRLRLLLYVSLYELIAWFLTSAVCLYMGKNPQESGAAAALVTLLAVSWNWGWNLIFEAWERRYPQTHRGQRSFWRRCGHAIGFEGGLVLILVPAMAWWFGISLWQAFLLEGGLLLFFLLYSWVFSWSFDQIFGPPASVTR</sequence>
<comment type="caution">
    <text evidence="3">The sequence shown here is derived from an EMBL/GenBank/DDBJ whole genome shotgun (WGS) entry which is preliminary data.</text>
</comment>
<evidence type="ECO:0000313" key="4">
    <source>
        <dbReference type="Proteomes" id="UP001150830"/>
    </source>
</evidence>
<dbReference type="EMBL" id="JAPNOA010000028">
    <property type="protein sequence ID" value="MCY0965697.1"/>
    <property type="molecule type" value="Genomic_DNA"/>
</dbReference>
<accession>A0A9X3EDR1</accession>
<evidence type="ECO:0000259" key="2">
    <source>
        <dbReference type="Pfam" id="PF05232"/>
    </source>
</evidence>
<reference evidence="3" key="1">
    <citation type="submission" date="2022-11" db="EMBL/GenBank/DDBJ databases">
        <title>Parathalassolutuus dongxingensis gen. nov., sp. nov., a novel member of family Oceanospirillaceae isolated from a coastal shrimp pond in Guangxi, China.</title>
        <authorList>
            <person name="Chen H."/>
        </authorList>
    </citation>
    <scope>NUCLEOTIDE SEQUENCE</scope>
    <source>
        <strain evidence="3">G-43</strain>
    </source>
</reference>
<keyword evidence="4" id="KW-1185">Reference proteome</keyword>
<proteinExistence type="predicted"/>
<feature type="transmembrane region" description="Helical" evidence="1">
    <location>
        <begin position="7"/>
        <end position="30"/>
    </location>
</feature>
<feature type="transmembrane region" description="Helical" evidence="1">
    <location>
        <begin position="36"/>
        <end position="58"/>
    </location>
</feature>
<gene>
    <name evidence="3" type="ORF">OUO13_10895</name>
</gene>
<evidence type="ECO:0000256" key="1">
    <source>
        <dbReference type="SAM" id="Phobius"/>
    </source>
</evidence>
<feature type="transmembrane region" description="Helical" evidence="1">
    <location>
        <begin position="79"/>
        <end position="100"/>
    </location>
</feature>
<keyword evidence="1" id="KW-0812">Transmembrane</keyword>
<keyword evidence="1" id="KW-1133">Transmembrane helix</keyword>
<name>A0A9X3EDR1_9GAMM</name>
<organism evidence="3 4">
    <name type="scientific">Parathalassolituus penaei</name>
    <dbReference type="NCBI Taxonomy" id="2997323"/>
    <lineage>
        <taxon>Bacteria</taxon>
        <taxon>Pseudomonadati</taxon>
        <taxon>Pseudomonadota</taxon>
        <taxon>Gammaproteobacteria</taxon>
        <taxon>Oceanospirillales</taxon>
        <taxon>Oceanospirillaceae</taxon>
        <taxon>Parathalassolituus</taxon>
    </lineage>
</organism>
<dbReference type="Pfam" id="PF05232">
    <property type="entry name" value="BTP"/>
    <property type="match status" value="2"/>
</dbReference>
<keyword evidence="1" id="KW-0472">Membrane</keyword>
<protein>
    <submittedName>
        <fullName evidence="3">PACE efflux transporter</fullName>
    </submittedName>
</protein>
<dbReference type="RefSeq" id="WP_283173909.1">
    <property type="nucleotide sequence ID" value="NZ_JAPNOA010000028.1"/>
</dbReference>
<dbReference type="InterPro" id="IPR007896">
    <property type="entry name" value="BTP_bacteria"/>
</dbReference>